<protein>
    <submittedName>
        <fullName evidence="1">Uncharacterized protein</fullName>
    </submittedName>
</protein>
<reference evidence="1" key="1">
    <citation type="journal article" date="2019" name="bioRxiv">
        <title>The Genome of the Zebra Mussel, Dreissena polymorpha: A Resource for Invasive Species Research.</title>
        <authorList>
            <person name="McCartney M.A."/>
            <person name="Auch B."/>
            <person name="Kono T."/>
            <person name="Mallez S."/>
            <person name="Zhang Y."/>
            <person name="Obille A."/>
            <person name="Becker A."/>
            <person name="Abrahante J.E."/>
            <person name="Garbe J."/>
            <person name="Badalamenti J.P."/>
            <person name="Herman A."/>
            <person name="Mangelson H."/>
            <person name="Liachko I."/>
            <person name="Sullivan S."/>
            <person name="Sone E.D."/>
            <person name="Koren S."/>
            <person name="Silverstein K.A.T."/>
            <person name="Beckman K.B."/>
            <person name="Gohl D.M."/>
        </authorList>
    </citation>
    <scope>NUCLEOTIDE SEQUENCE</scope>
    <source>
        <strain evidence="1">Duluth1</strain>
        <tissue evidence="1">Whole animal</tissue>
    </source>
</reference>
<evidence type="ECO:0000313" key="2">
    <source>
        <dbReference type="Proteomes" id="UP000828390"/>
    </source>
</evidence>
<organism evidence="1 2">
    <name type="scientific">Dreissena polymorpha</name>
    <name type="common">Zebra mussel</name>
    <name type="synonym">Mytilus polymorpha</name>
    <dbReference type="NCBI Taxonomy" id="45954"/>
    <lineage>
        <taxon>Eukaryota</taxon>
        <taxon>Metazoa</taxon>
        <taxon>Spiralia</taxon>
        <taxon>Lophotrochozoa</taxon>
        <taxon>Mollusca</taxon>
        <taxon>Bivalvia</taxon>
        <taxon>Autobranchia</taxon>
        <taxon>Heteroconchia</taxon>
        <taxon>Euheterodonta</taxon>
        <taxon>Imparidentia</taxon>
        <taxon>Neoheterodontei</taxon>
        <taxon>Myida</taxon>
        <taxon>Dreissenoidea</taxon>
        <taxon>Dreissenidae</taxon>
        <taxon>Dreissena</taxon>
    </lineage>
</organism>
<dbReference type="AlphaFoldDB" id="A0A9D4EZV2"/>
<sequence length="55" mass="6560">MIPNCLNDLGLVCFTEYVLGFKEGRRMGLSSYDNTYSMEISPYFDITWKRWNRRA</sequence>
<proteinExistence type="predicted"/>
<dbReference type="EMBL" id="JAIWYP010000008">
    <property type="protein sequence ID" value="KAH3788806.1"/>
    <property type="molecule type" value="Genomic_DNA"/>
</dbReference>
<name>A0A9D4EZV2_DREPO</name>
<accession>A0A9D4EZV2</accession>
<gene>
    <name evidence="1" type="ORF">DPMN_166968</name>
</gene>
<comment type="caution">
    <text evidence="1">The sequence shown here is derived from an EMBL/GenBank/DDBJ whole genome shotgun (WGS) entry which is preliminary data.</text>
</comment>
<reference evidence="1" key="2">
    <citation type="submission" date="2020-11" db="EMBL/GenBank/DDBJ databases">
        <authorList>
            <person name="McCartney M.A."/>
            <person name="Auch B."/>
            <person name="Kono T."/>
            <person name="Mallez S."/>
            <person name="Becker A."/>
            <person name="Gohl D.M."/>
            <person name="Silverstein K.A.T."/>
            <person name="Koren S."/>
            <person name="Bechman K.B."/>
            <person name="Herman A."/>
            <person name="Abrahante J.E."/>
            <person name="Garbe J."/>
        </authorList>
    </citation>
    <scope>NUCLEOTIDE SEQUENCE</scope>
    <source>
        <strain evidence="1">Duluth1</strain>
        <tissue evidence="1">Whole animal</tissue>
    </source>
</reference>
<dbReference type="Proteomes" id="UP000828390">
    <property type="component" value="Unassembled WGS sequence"/>
</dbReference>
<evidence type="ECO:0000313" key="1">
    <source>
        <dbReference type="EMBL" id="KAH3788806.1"/>
    </source>
</evidence>
<keyword evidence="2" id="KW-1185">Reference proteome</keyword>